<protein>
    <recommendedName>
        <fullName evidence="5">GH18 domain-containing protein</fullName>
    </recommendedName>
</protein>
<dbReference type="SMART" id="SM00636">
    <property type="entry name" value="Glyco_18"/>
    <property type="match status" value="1"/>
</dbReference>
<dbReference type="InterPro" id="IPR001579">
    <property type="entry name" value="Glyco_hydro_18_chit_AS"/>
</dbReference>
<dbReference type="PROSITE" id="PS51910">
    <property type="entry name" value="GH18_2"/>
    <property type="match status" value="1"/>
</dbReference>
<evidence type="ECO:0000256" key="3">
    <source>
        <dbReference type="RuleBase" id="RU000489"/>
    </source>
</evidence>
<evidence type="ECO:0000259" key="5">
    <source>
        <dbReference type="PROSITE" id="PS51910"/>
    </source>
</evidence>
<dbReference type="SUPFAM" id="SSF54556">
    <property type="entry name" value="Chitinase insertion domain"/>
    <property type="match status" value="1"/>
</dbReference>
<sequence>MERKIVGYFPNWAVYREGSAKFGVEDINPKLFTHLIYAFAILDEKNFSIKAFDNWNDIENRGFKKFTKLKRENKELKVMIAIGGWTDSQTIDNFNKYSALVASDRNIEKFVDSSLKFLKEYGFDGLDLDWEYPSTTQDKNGFSKLISALKSKFKPHGYLLSAAVPGSSDAITNGYFVHALNENLDFINLMAYDFYGPWEKTQANHHSPLEAIEGEKNVKSAVKNWLSNGMEAAKINLGIPLYGKCWELSCGGTCSCPFIPPLSANGPGSPGPSTKEAGTMAYFEICDAVRNKGWKVYNSSIKVEEGGWFSWLKSSSPSNSPRNEKMGPYAVSPSCPKMWVGYDDPNMVAVKSQYILSKNLGGAMLWDISFDDFEDGKKSNPVLTNAIYRTLNP</sequence>
<dbReference type="PANTHER" id="PTHR11177">
    <property type="entry name" value="CHITINASE"/>
    <property type="match status" value="1"/>
</dbReference>
<name>A0A8J2RFX7_9CRUS</name>
<dbReference type="PROSITE" id="PS01095">
    <property type="entry name" value="GH18_1"/>
    <property type="match status" value="1"/>
</dbReference>
<dbReference type="AlphaFoldDB" id="A0A8J2RFX7"/>
<dbReference type="GO" id="GO:0005975">
    <property type="term" value="P:carbohydrate metabolic process"/>
    <property type="evidence" value="ECO:0007669"/>
    <property type="project" value="InterPro"/>
</dbReference>
<dbReference type="GO" id="GO:0005576">
    <property type="term" value="C:extracellular region"/>
    <property type="evidence" value="ECO:0007669"/>
    <property type="project" value="TreeGrafter"/>
</dbReference>
<keyword evidence="7" id="KW-1185">Reference proteome</keyword>
<dbReference type="Pfam" id="PF00704">
    <property type="entry name" value="Glyco_hydro_18"/>
    <property type="match status" value="1"/>
</dbReference>
<dbReference type="GO" id="GO:0008061">
    <property type="term" value="F:chitin binding"/>
    <property type="evidence" value="ECO:0007669"/>
    <property type="project" value="InterPro"/>
</dbReference>
<dbReference type="InterPro" id="IPR011583">
    <property type="entry name" value="Chitinase_II/V-like_cat"/>
</dbReference>
<feature type="domain" description="GH18" evidence="5">
    <location>
        <begin position="3"/>
        <end position="393"/>
    </location>
</feature>
<dbReference type="GO" id="GO:0006032">
    <property type="term" value="P:chitin catabolic process"/>
    <property type="evidence" value="ECO:0007669"/>
    <property type="project" value="TreeGrafter"/>
</dbReference>
<dbReference type="InterPro" id="IPR001223">
    <property type="entry name" value="Glyco_hydro18_cat"/>
</dbReference>
<dbReference type="PANTHER" id="PTHR11177:SF360">
    <property type="entry name" value="CHITINASE 4-RELATED"/>
    <property type="match status" value="1"/>
</dbReference>
<dbReference type="EMBL" id="CAKKLH010000027">
    <property type="protein sequence ID" value="CAH0099914.1"/>
    <property type="molecule type" value="Genomic_DNA"/>
</dbReference>
<dbReference type="SUPFAM" id="SSF51445">
    <property type="entry name" value="(Trans)glycosidases"/>
    <property type="match status" value="1"/>
</dbReference>
<reference evidence="6" key="1">
    <citation type="submission" date="2021-11" db="EMBL/GenBank/DDBJ databases">
        <authorList>
            <person name="Schell T."/>
        </authorList>
    </citation>
    <scope>NUCLEOTIDE SEQUENCE</scope>
    <source>
        <strain evidence="6">M5</strain>
    </source>
</reference>
<dbReference type="Gene3D" id="3.20.20.80">
    <property type="entry name" value="Glycosidases"/>
    <property type="match status" value="1"/>
</dbReference>
<evidence type="ECO:0000256" key="1">
    <source>
        <dbReference type="ARBA" id="ARBA00022801"/>
    </source>
</evidence>
<proteinExistence type="inferred from homology"/>
<keyword evidence="2 3" id="KW-0326">Glycosidase</keyword>
<organism evidence="6 7">
    <name type="scientific">Daphnia galeata</name>
    <dbReference type="NCBI Taxonomy" id="27404"/>
    <lineage>
        <taxon>Eukaryota</taxon>
        <taxon>Metazoa</taxon>
        <taxon>Ecdysozoa</taxon>
        <taxon>Arthropoda</taxon>
        <taxon>Crustacea</taxon>
        <taxon>Branchiopoda</taxon>
        <taxon>Diplostraca</taxon>
        <taxon>Cladocera</taxon>
        <taxon>Anomopoda</taxon>
        <taxon>Daphniidae</taxon>
        <taxon>Daphnia</taxon>
    </lineage>
</organism>
<dbReference type="Gene3D" id="3.10.50.10">
    <property type="match status" value="1"/>
</dbReference>
<evidence type="ECO:0000256" key="2">
    <source>
        <dbReference type="ARBA" id="ARBA00023295"/>
    </source>
</evidence>
<dbReference type="Proteomes" id="UP000789390">
    <property type="component" value="Unassembled WGS sequence"/>
</dbReference>
<comment type="similarity">
    <text evidence="4">Belongs to the glycosyl hydrolase 18 family.</text>
</comment>
<dbReference type="OrthoDB" id="73875at2759"/>
<dbReference type="InterPro" id="IPR029070">
    <property type="entry name" value="Chitinase_insertion_sf"/>
</dbReference>
<dbReference type="GO" id="GO:0004568">
    <property type="term" value="F:chitinase activity"/>
    <property type="evidence" value="ECO:0007669"/>
    <property type="project" value="TreeGrafter"/>
</dbReference>
<dbReference type="InterPro" id="IPR017853">
    <property type="entry name" value="GH"/>
</dbReference>
<evidence type="ECO:0000313" key="6">
    <source>
        <dbReference type="EMBL" id="CAH0099914.1"/>
    </source>
</evidence>
<evidence type="ECO:0000256" key="4">
    <source>
        <dbReference type="RuleBase" id="RU004453"/>
    </source>
</evidence>
<accession>A0A8J2RFX7</accession>
<dbReference type="InterPro" id="IPR050314">
    <property type="entry name" value="Glycosyl_Hydrlase_18"/>
</dbReference>
<gene>
    <name evidence="6" type="ORF">DGAL_LOCUS2072</name>
</gene>
<keyword evidence="1 3" id="KW-0378">Hydrolase</keyword>
<evidence type="ECO:0000313" key="7">
    <source>
        <dbReference type="Proteomes" id="UP000789390"/>
    </source>
</evidence>
<comment type="caution">
    <text evidence="6">The sequence shown here is derived from an EMBL/GenBank/DDBJ whole genome shotgun (WGS) entry which is preliminary data.</text>
</comment>